<accession>A0A4S9BJQ5</accession>
<evidence type="ECO:0000259" key="4">
    <source>
        <dbReference type="PROSITE" id="PS50166"/>
    </source>
</evidence>
<feature type="domain" description="Importin N-terminal" evidence="4">
    <location>
        <begin position="1186"/>
        <end position="1259"/>
    </location>
</feature>
<feature type="compositionally biased region" description="Acidic residues" evidence="2">
    <location>
        <begin position="1459"/>
        <end position="1481"/>
    </location>
</feature>
<keyword evidence="1" id="KW-0694">RNA-binding</keyword>
<evidence type="ECO:0000256" key="2">
    <source>
        <dbReference type="SAM" id="MobiDB-lite"/>
    </source>
</evidence>
<comment type="catalytic activity">
    <reaction evidence="1">
        <text>RNA(n) + a ribonucleoside 5'-triphosphate = RNA(n+1) + diphosphate</text>
        <dbReference type="Rhea" id="RHEA:21248"/>
        <dbReference type="Rhea" id="RHEA-COMP:14527"/>
        <dbReference type="Rhea" id="RHEA-COMP:17342"/>
        <dbReference type="ChEBI" id="CHEBI:33019"/>
        <dbReference type="ChEBI" id="CHEBI:61557"/>
        <dbReference type="ChEBI" id="CHEBI:140395"/>
        <dbReference type="EC" id="2.7.7.48"/>
    </reaction>
</comment>
<dbReference type="GO" id="GO:0006886">
    <property type="term" value="P:intracellular protein transport"/>
    <property type="evidence" value="ECO:0007669"/>
    <property type="project" value="InterPro"/>
</dbReference>
<keyword evidence="1" id="KW-0696">RNA-directed RNA polymerase</keyword>
<feature type="compositionally biased region" description="Basic residues" evidence="2">
    <location>
        <begin position="165"/>
        <end position="175"/>
    </location>
</feature>
<feature type="compositionally biased region" description="Low complexity" evidence="2">
    <location>
        <begin position="57"/>
        <end position="73"/>
    </location>
</feature>
<dbReference type="PROSITE" id="PS50166">
    <property type="entry name" value="IMPORTIN_B_NT"/>
    <property type="match status" value="1"/>
</dbReference>
<evidence type="ECO:0000313" key="5">
    <source>
        <dbReference type="EMBL" id="THW92763.1"/>
    </source>
</evidence>
<sequence length="1496" mass="169226">MRRRHQHQHSIASCLLTAIMATNAGAGDGSQSKKDILRKQAPHHRLTQENRPPCLPHPTITSSPSYSSQSLSHPPKPSLSVTANQPRPRLPHPGMQQRSSPVPSASGGHRRVVKNDYYNGKPLPPRETVDYNENGIATSRRKAPAHMQAARSPPRITPQQTSMARNKHQGMRVSRKPNPWEWTWVNIGNIPSTRCNAIGLHRILFEFGHVSHINCTGPNTANVLFTFYRPALFNSRIISDNRVLFLEASENKIELMPSPADPKKQINQKTSVPVDQIEFGVMTDEHRMMVMHTISSSTRHPAVLLLDLYGDTRHCLDFRFFLTSEPEAPWYRAELRLSSPLEIKQTQHDDGHKELIITSQFPPKWWQSVGRDLLMEIHDKSRDRHKYNEWPFGWRRVTDIDLNPQERDLNPVSFLPPSPVIDTGRWLTWKLKFPAHMDEVAYNTIIEVVEGHNSIVRKQNAADFVTVPREDPVVWDLLDPHRASHESDLHEMQDEMMHLGQDIRYQLEVCISNNNIVENTLTRQFLFELSALDRDFVRDFNNPSFISPALTLLENVADSKRTFFNPMNIFNTAELRRPRKRRLPKGCVLMRTAVITPTTFYVKTPSVEVSNRVIRDNFFAVGNFLRVKFEDEDTFGGLSPIAYYDNQHEVWARIERCFRHGIDIAGRHYDWLACGNSQFRERGAYFFTPYSEEKTARNIRTALGDFSSINIVAKCMARIGQCFSTTRASTNIGTVEQRSIKDIERNGYCFTDGVGKVSPFVAQMVANELYTRCGPQDYPSAFQFRLGGFKGILVVDPALKGKKVLLRPSQCKFDAPAVGLEIIKPSKFSSSTLNQQIILVLTGLGVPKQVFLDKMTKELQDIDLAMSDETKALKMLQKNIDFNQVTLTMAGMILDGFMHSDEPMCQVLLKLWRTWNLKYLKEKAKLFIEKGAFVLGCVDETNTLRMDPGELPEIFIQVPGENEGEWKTAEGVCLLARNPSLHPGDIRVVRAVQCHALKHLKNVVVLPQQGERPLANMCSGGDLDGDDYLVMWDDDLLPPKSQWDHPAMNYDAPTPVMCAGAVQDEQFVKFFVDYIKNDNLGQIATNHRATADREAANGGVKEEKCLALAQLHSQAVDFNKTGVPAIMDRILWPQRYPHWIPGKALKRQYHSYGVLGGLYDQVVPEKFVPDYDKPFDSRVLNAYVLTEDMLQKAKEFKVGYDQQMRRVMAQHSIQTEFEVFTAFVMDHNREKHWYSLAEDLGNLMSSIKADYQAEVREHLGLIDSGYMVSEKAFDILGPFVAAMYTVTAQEVAQWKDSRLVSVDGDTSNAPFITYPWLFSKEMGMIAVKKSGPSSLRAMFAPNGEIRQRAPLMKTNYKTELSGIRLEPLAEWKPEHGMGVGDHVGTTAFDIAAFEDSDEITDASVGANDDCPASTRSNSAQESYSEESSEEITIDADVEEVCDDDDNSSSDRSHDMMAEQVEEAGPDEAGTEEAGAEEAEAEVEIETAYDRLMAMMA</sequence>
<evidence type="ECO:0000256" key="3">
    <source>
        <dbReference type="SAM" id="SignalP"/>
    </source>
</evidence>
<proteinExistence type="inferred from homology"/>
<dbReference type="Proteomes" id="UP000304928">
    <property type="component" value="Unassembled WGS sequence"/>
</dbReference>
<dbReference type="PANTHER" id="PTHR23079:SF55">
    <property type="entry name" value="RNA-DIRECTED RNA POLYMERASE"/>
    <property type="match status" value="1"/>
</dbReference>
<dbReference type="InterPro" id="IPR057596">
    <property type="entry name" value="RDRP_core"/>
</dbReference>
<comment type="caution">
    <text evidence="5">The sequence shown here is derived from an EMBL/GenBank/DDBJ whole genome shotgun (WGS) entry which is preliminary data.</text>
</comment>
<dbReference type="InterPro" id="IPR001494">
    <property type="entry name" value="Importin-beta_N"/>
</dbReference>
<dbReference type="GO" id="GO:0003723">
    <property type="term" value="F:RNA binding"/>
    <property type="evidence" value="ECO:0007669"/>
    <property type="project" value="UniProtKB-KW"/>
</dbReference>
<dbReference type="GO" id="GO:0031380">
    <property type="term" value="C:nuclear RNA-directed RNA polymerase complex"/>
    <property type="evidence" value="ECO:0007669"/>
    <property type="project" value="TreeGrafter"/>
</dbReference>
<dbReference type="InterPro" id="IPR007855">
    <property type="entry name" value="RDRP"/>
</dbReference>
<feature type="signal peptide" evidence="3">
    <location>
        <begin position="1"/>
        <end position="26"/>
    </location>
</feature>
<comment type="similarity">
    <text evidence="1">Belongs to the RdRP family.</text>
</comment>
<dbReference type="EC" id="2.7.7.48" evidence="1"/>
<name>A0A4S9BJQ5_AURPU</name>
<keyword evidence="1" id="KW-0548">Nucleotidyltransferase</keyword>
<dbReference type="GO" id="GO:0030422">
    <property type="term" value="P:siRNA processing"/>
    <property type="evidence" value="ECO:0007669"/>
    <property type="project" value="TreeGrafter"/>
</dbReference>
<keyword evidence="3" id="KW-0732">Signal</keyword>
<organism evidence="5 6">
    <name type="scientific">Aureobasidium pullulans</name>
    <name type="common">Black yeast</name>
    <name type="synonym">Pullularia pullulans</name>
    <dbReference type="NCBI Taxonomy" id="5580"/>
    <lineage>
        <taxon>Eukaryota</taxon>
        <taxon>Fungi</taxon>
        <taxon>Dikarya</taxon>
        <taxon>Ascomycota</taxon>
        <taxon>Pezizomycotina</taxon>
        <taxon>Dothideomycetes</taxon>
        <taxon>Dothideomycetidae</taxon>
        <taxon>Dothideales</taxon>
        <taxon>Saccotheciaceae</taxon>
        <taxon>Aureobasidium</taxon>
    </lineage>
</organism>
<dbReference type="GO" id="GO:0003968">
    <property type="term" value="F:RNA-directed RNA polymerase activity"/>
    <property type="evidence" value="ECO:0007669"/>
    <property type="project" value="UniProtKB-KW"/>
</dbReference>
<dbReference type="PANTHER" id="PTHR23079">
    <property type="entry name" value="RNA-DEPENDENT RNA POLYMERASE"/>
    <property type="match status" value="1"/>
</dbReference>
<dbReference type="EMBL" id="QZAR01000032">
    <property type="protein sequence ID" value="THW92763.1"/>
    <property type="molecule type" value="Genomic_DNA"/>
</dbReference>
<dbReference type="GO" id="GO:0031267">
    <property type="term" value="F:small GTPase binding"/>
    <property type="evidence" value="ECO:0007669"/>
    <property type="project" value="InterPro"/>
</dbReference>
<dbReference type="Pfam" id="PF05183">
    <property type="entry name" value="RdRP"/>
    <property type="match status" value="1"/>
</dbReference>
<feature type="region of interest" description="Disordered" evidence="2">
    <location>
        <begin position="43"/>
        <end position="175"/>
    </location>
</feature>
<gene>
    <name evidence="5" type="ORF">D6D15_02919</name>
</gene>
<evidence type="ECO:0000313" key="6">
    <source>
        <dbReference type="Proteomes" id="UP000304928"/>
    </source>
</evidence>
<feature type="compositionally biased region" description="Acidic residues" evidence="2">
    <location>
        <begin position="1423"/>
        <end position="1447"/>
    </location>
</feature>
<keyword evidence="1" id="KW-0808">Transferase</keyword>
<protein>
    <recommendedName>
        <fullName evidence="1">RNA-dependent RNA polymerase</fullName>
        <ecNumber evidence="1">2.7.7.48</ecNumber>
    </recommendedName>
</protein>
<feature type="region of interest" description="Disordered" evidence="2">
    <location>
        <begin position="1401"/>
        <end position="1481"/>
    </location>
</feature>
<feature type="chain" id="PRO_5020434366" description="RNA-dependent RNA polymerase" evidence="3">
    <location>
        <begin position="27"/>
        <end position="1496"/>
    </location>
</feature>
<evidence type="ECO:0000256" key="1">
    <source>
        <dbReference type="RuleBase" id="RU363098"/>
    </source>
</evidence>
<reference evidence="5 6" key="1">
    <citation type="submission" date="2018-10" db="EMBL/GenBank/DDBJ databases">
        <title>Fifty Aureobasidium pullulans genomes reveal a recombining polyextremotolerant generalist.</title>
        <authorList>
            <person name="Gostincar C."/>
            <person name="Turk M."/>
            <person name="Zajc J."/>
            <person name="Gunde-Cimerman N."/>
        </authorList>
    </citation>
    <scope>NUCLEOTIDE SEQUENCE [LARGE SCALE GENOMIC DNA]</scope>
    <source>
        <strain evidence="5 6">EXF-10507</strain>
    </source>
</reference>